<comment type="catalytic activity">
    <reaction evidence="10">
        <text>a long-chain fatty aldehyde + 2 NADPH + O2 + H(+) = a long-chain alkane + formate + 2 NADP(+) + H2O</text>
        <dbReference type="Rhea" id="RHEA:21440"/>
        <dbReference type="ChEBI" id="CHEBI:15377"/>
        <dbReference type="ChEBI" id="CHEBI:15378"/>
        <dbReference type="ChEBI" id="CHEBI:15379"/>
        <dbReference type="ChEBI" id="CHEBI:15740"/>
        <dbReference type="ChEBI" id="CHEBI:17176"/>
        <dbReference type="ChEBI" id="CHEBI:57783"/>
        <dbReference type="ChEBI" id="CHEBI:58349"/>
        <dbReference type="ChEBI" id="CHEBI:83563"/>
        <dbReference type="EC" id="4.1.99.5"/>
    </reaction>
</comment>
<keyword evidence="5" id="KW-0256">Endoplasmic reticulum</keyword>
<dbReference type="Proteomes" id="UP000604825">
    <property type="component" value="Unassembled WGS sequence"/>
</dbReference>
<evidence type="ECO:0000256" key="10">
    <source>
        <dbReference type="ARBA" id="ARBA00047909"/>
    </source>
</evidence>
<evidence type="ECO:0000256" key="7">
    <source>
        <dbReference type="ARBA" id="ARBA00022989"/>
    </source>
</evidence>
<evidence type="ECO:0000256" key="6">
    <source>
        <dbReference type="ARBA" id="ARBA00022857"/>
    </source>
</evidence>
<proteinExistence type="inferred from homology"/>
<dbReference type="OrthoDB" id="1658724at2759"/>
<accession>A0A811M7N3</accession>
<evidence type="ECO:0000256" key="11">
    <source>
        <dbReference type="SAM" id="Phobius"/>
    </source>
</evidence>
<evidence type="ECO:0000313" key="14">
    <source>
        <dbReference type="Proteomes" id="UP000604825"/>
    </source>
</evidence>
<dbReference type="InterPro" id="IPR050307">
    <property type="entry name" value="Sterol_Desaturase_Related"/>
</dbReference>
<dbReference type="EC" id="4.1.99.5" evidence="3"/>
<evidence type="ECO:0000256" key="5">
    <source>
        <dbReference type="ARBA" id="ARBA00022824"/>
    </source>
</evidence>
<keyword evidence="9" id="KW-0456">Lyase</keyword>
<evidence type="ECO:0000259" key="12">
    <source>
        <dbReference type="Pfam" id="PF04116"/>
    </source>
</evidence>
<protein>
    <recommendedName>
        <fullName evidence="3">aldehyde oxygenase (deformylating)</fullName>
        <ecNumber evidence="3">4.1.99.5</ecNumber>
    </recommendedName>
</protein>
<name>A0A811M7N3_9POAL</name>
<evidence type="ECO:0000256" key="9">
    <source>
        <dbReference type="ARBA" id="ARBA00023239"/>
    </source>
</evidence>
<comment type="caution">
    <text evidence="13">The sequence shown here is derived from an EMBL/GenBank/DDBJ whole genome shotgun (WGS) entry which is preliminary data.</text>
</comment>
<keyword evidence="4 11" id="KW-0812">Transmembrane</keyword>
<dbReference type="GO" id="GO:0005789">
    <property type="term" value="C:endoplasmic reticulum membrane"/>
    <property type="evidence" value="ECO:0007669"/>
    <property type="project" value="UniProtKB-SubCell"/>
</dbReference>
<dbReference type="AlphaFoldDB" id="A0A811M7N3"/>
<feature type="domain" description="Fatty acid hydroxylase" evidence="12">
    <location>
        <begin position="133"/>
        <end position="267"/>
    </location>
</feature>
<evidence type="ECO:0000313" key="13">
    <source>
        <dbReference type="EMBL" id="CAD6201576.1"/>
    </source>
</evidence>
<dbReference type="Pfam" id="PF04116">
    <property type="entry name" value="FA_hydroxylase"/>
    <property type="match status" value="1"/>
</dbReference>
<dbReference type="InterPro" id="IPR006694">
    <property type="entry name" value="Fatty_acid_hydroxylase"/>
</dbReference>
<evidence type="ECO:0000256" key="4">
    <source>
        <dbReference type="ARBA" id="ARBA00022692"/>
    </source>
</evidence>
<dbReference type="EMBL" id="CAJGYO010000001">
    <property type="protein sequence ID" value="CAD6201576.1"/>
    <property type="molecule type" value="Genomic_DNA"/>
</dbReference>
<gene>
    <name evidence="13" type="ORF">NCGR_LOCUS71</name>
</gene>
<dbReference type="GO" id="GO:0016491">
    <property type="term" value="F:oxidoreductase activity"/>
    <property type="evidence" value="ECO:0007669"/>
    <property type="project" value="InterPro"/>
</dbReference>
<evidence type="ECO:0000256" key="2">
    <source>
        <dbReference type="ARBA" id="ARBA00009324"/>
    </source>
</evidence>
<evidence type="ECO:0000256" key="1">
    <source>
        <dbReference type="ARBA" id="ARBA00004477"/>
    </source>
</evidence>
<dbReference type="GO" id="GO:0005506">
    <property type="term" value="F:iron ion binding"/>
    <property type="evidence" value="ECO:0007669"/>
    <property type="project" value="InterPro"/>
</dbReference>
<organism evidence="13 14">
    <name type="scientific">Miscanthus lutarioriparius</name>
    <dbReference type="NCBI Taxonomy" id="422564"/>
    <lineage>
        <taxon>Eukaryota</taxon>
        <taxon>Viridiplantae</taxon>
        <taxon>Streptophyta</taxon>
        <taxon>Embryophyta</taxon>
        <taxon>Tracheophyta</taxon>
        <taxon>Spermatophyta</taxon>
        <taxon>Magnoliopsida</taxon>
        <taxon>Liliopsida</taxon>
        <taxon>Poales</taxon>
        <taxon>Poaceae</taxon>
        <taxon>PACMAD clade</taxon>
        <taxon>Panicoideae</taxon>
        <taxon>Andropogonodae</taxon>
        <taxon>Andropogoneae</taxon>
        <taxon>Saccharinae</taxon>
        <taxon>Miscanthus</taxon>
    </lineage>
</organism>
<comment type="subcellular location">
    <subcellularLocation>
        <location evidence="1">Endoplasmic reticulum membrane</location>
        <topology evidence="1">Multi-pass membrane protein</topology>
    </subcellularLocation>
</comment>
<dbReference type="GO" id="GO:0071771">
    <property type="term" value="F:aldehyde oxygenase (deformylating) activity"/>
    <property type="evidence" value="ECO:0007669"/>
    <property type="project" value="UniProtKB-EC"/>
</dbReference>
<comment type="similarity">
    <text evidence="2">Belongs to the sterol desaturase family.</text>
</comment>
<reference evidence="13" key="1">
    <citation type="submission" date="2020-10" db="EMBL/GenBank/DDBJ databases">
        <authorList>
            <person name="Han B."/>
            <person name="Lu T."/>
            <person name="Zhao Q."/>
            <person name="Huang X."/>
            <person name="Zhao Y."/>
        </authorList>
    </citation>
    <scope>NUCLEOTIDE SEQUENCE</scope>
</reference>
<evidence type="ECO:0000256" key="8">
    <source>
        <dbReference type="ARBA" id="ARBA00023136"/>
    </source>
</evidence>
<dbReference type="GO" id="GO:0008610">
    <property type="term" value="P:lipid biosynthetic process"/>
    <property type="evidence" value="ECO:0007669"/>
    <property type="project" value="InterPro"/>
</dbReference>
<keyword evidence="6" id="KW-0521">NADP</keyword>
<evidence type="ECO:0000256" key="3">
    <source>
        <dbReference type="ARBA" id="ARBA00013146"/>
    </source>
</evidence>
<feature type="transmembrane region" description="Helical" evidence="11">
    <location>
        <begin position="35"/>
        <end position="58"/>
    </location>
</feature>
<keyword evidence="14" id="KW-1185">Reference proteome</keyword>
<dbReference type="PANTHER" id="PTHR11863">
    <property type="entry name" value="STEROL DESATURASE"/>
    <property type="match status" value="1"/>
</dbReference>
<sequence>MLQYATAAEAEAALGRAMTWSEAAWFRYSATTPDFCLYCHSVVFVLLVYTLAPLPLVLLELRAPAKLTAPYKLQPRVRLSPAAFLRCFKNTLSTIVLSTAPLPFISYPVFRVMVGIRTGLPLPSPGETAAQLLVYLLVEDYLGYWIHRLLHTEWCYDRIHRVHHEFEAPMGYAAPYAHWAEVFVLGSASFAGLAIVPCHMVTFWLWFIVRPMEAIDVHSGFDLPFSPTKFIPFYGGAEFHDYHHYVGKRSKSNFASVFTFCDYIYGTHKGYRYHKAARMAKLQEMAQNNVVGKG</sequence>
<keyword evidence="8 11" id="KW-0472">Membrane</keyword>
<keyword evidence="7 11" id="KW-1133">Transmembrane helix</keyword>
<feature type="transmembrane region" description="Helical" evidence="11">
    <location>
        <begin position="182"/>
        <end position="209"/>
    </location>
</feature>